<evidence type="ECO:0000256" key="2">
    <source>
        <dbReference type="ARBA" id="ARBA00022692"/>
    </source>
</evidence>
<evidence type="ECO:0000313" key="7">
    <source>
        <dbReference type="Proteomes" id="UP000054773"/>
    </source>
</evidence>
<dbReference type="Proteomes" id="UP000054773">
    <property type="component" value="Unassembled WGS sequence"/>
</dbReference>
<organism evidence="6 7">
    <name type="scientific">Legionella erythra</name>
    <dbReference type="NCBI Taxonomy" id="448"/>
    <lineage>
        <taxon>Bacteria</taxon>
        <taxon>Pseudomonadati</taxon>
        <taxon>Pseudomonadota</taxon>
        <taxon>Gammaproteobacteria</taxon>
        <taxon>Legionellales</taxon>
        <taxon>Legionellaceae</taxon>
        <taxon>Legionella</taxon>
    </lineage>
</organism>
<comment type="subcellular location">
    <subcellularLocation>
        <location evidence="1">Membrane</location>
    </subcellularLocation>
</comment>
<dbReference type="Pfam" id="PF05101">
    <property type="entry name" value="VirB3"/>
    <property type="match status" value="1"/>
</dbReference>
<protein>
    <submittedName>
        <fullName evidence="6">Type IV secretion system protein VirB3</fullName>
    </submittedName>
</protein>
<reference evidence="6 7" key="1">
    <citation type="submission" date="2015-11" db="EMBL/GenBank/DDBJ databases">
        <title>Genomic analysis of 38 Legionella species identifies large and diverse effector repertoires.</title>
        <authorList>
            <person name="Burstein D."/>
            <person name="Amaro F."/>
            <person name="Zusman T."/>
            <person name="Lifshitz Z."/>
            <person name="Cohen O."/>
            <person name="Gilbert J.A."/>
            <person name="Pupko T."/>
            <person name="Shuman H.A."/>
            <person name="Segal G."/>
        </authorList>
    </citation>
    <scope>NUCLEOTIDE SEQUENCE [LARGE SCALE GENOMIC DNA]</scope>
    <source>
        <strain evidence="6 7">SE-32A-C8</strain>
    </source>
</reference>
<evidence type="ECO:0000313" key="6">
    <source>
        <dbReference type="EMBL" id="KTC98222.1"/>
    </source>
</evidence>
<gene>
    <name evidence="6" type="primary">lvhB3_2</name>
    <name evidence="6" type="ORF">Lery_1276</name>
</gene>
<dbReference type="OrthoDB" id="5638399at2"/>
<dbReference type="STRING" id="448.Lery_1276"/>
<accession>A0A0W0TRY5</accession>
<dbReference type="EMBL" id="LNYA01000023">
    <property type="protein sequence ID" value="KTC98222.1"/>
    <property type="molecule type" value="Genomic_DNA"/>
</dbReference>
<dbReference type="InterPro" id="IPR007792">
    <property type="entry name" value="T4SS_VirB3/TrbD/AvhB"/>
</dbReference>
<keyword evidence="4 5" id="KW-0472">Membrane</keyword>
<keyword evidence="2 5" id="KW-0812">Transmembrane</keyword>
<dbReference type="GO" id="GO:0016020">
    <property type="term" value="C:membrane"/>
    <property type="evidence" value="ECO:0007669"/>
    <property type="project" value="UniProtKB-SubCell"/>
</dbReference>
<dbReference type="PATRIC" id="fig|448.7.peg.1336"/>
<evidence type="ECO:0000256" key="5">
    <source>
        <dbReference type="SAM" id="Phobius"/>
    </source>
</evidence>
<evidence type="ECO:0000256" key="4">
    <source>
        <dbReference type="ARBA" id="ARBA00023136"/>
    </source>
</evidence>
<feature type="transmembrane region" description="Helical" evidence="5">
    <location>
        <begin position="29"/>
        <end position="50"/>
    </location>
</feature>
<dbReference type="RefSeq" id="WP_058526417.1">
    <property type="nucleotide sequence ID" value="NZ_CAAAHY010000039.1"/>
</dbReference>
<proteinExistence type="predicted"/>
<evidence type="ECO:0000256" key="3">
    <source>
        <dbReference type="ARBA" id="ARBA00022989"/>
    </source>
</evidence>
<keyword evidence="7" id="KW-1185">Reference proteome</keyword>
<dbReference type="AlphaFoldDB" id="A0A0W0TRY5"/>
<sequence length="94" mass="10842">MEAIQQHILFGALTRPAMTAGVTYEYHLLNLMMSMCAFIAFNPLYGLIFLPTHVFGWLVCRQDPHLFALVFKRFTLLPALPNHTLWGVRAYEPF</sequence>
<keyword evidence="3 5" id="KW-1133">Transmembrane helix</keyword>
<name>A0A0W0TRY5_LEGER</name>
<comment type="caution">
    <text evidence="6">The sequence shown here is derived from an EMBL/GenBank/DDBJ whole genome shotgun (WGS) entry which is preliminary data.</text>
</comment>
<evidence type="ECO:0000256" key="1">
    <source>
        <dbReference type="ARBA" id="ARBA00004370"/>
    </source>
</evidence>